<evidence type="ECO:0000313" key="5">
    <source>
        <dbReference type="EMBL" id="RKP35746.1"/>
    </source>
</evidence>
<dbReference type="Proteomes" id="UP000268162">
    <property type="component" value="Unassembled WGS sequence"/>
</dbReference>
<evidence type="ECO:0000256" key="3">
    <source>
        <dbReference type="SAM" id="MobiDB-lite"/>
    </source>
</evidence>
<dbReference type="GO" id="GO:0006506">
    <property type="term" value="P:GPI anchor biosynthetic process"/>
    <property type="evidence" value="ECO:0007669"/>
    <property type="project" value="UniProtKB-UniPathway"/>
</dbReference>
<dbReference type="Pfam" id="PF10181">
    <property type="entry name" value="PIG-H"/>
    <property type="match status" value="1"/>
</dbReference>
<accession>A0A4P9ZQH4</accession>
<feature type="compositionally biased region" description="Polar residues" evidence="3">
    <location>
        <begin position="47"/>
        <end position="62"/>
    </location>
</feature>
<dbReference type="EMBL" id="ML002798">
    <property type="protein sequence ID" value="RKP35746.1"/>
    <property type="molecule type" value="Genomic_DNA"/>
</dbReference>
<keyword evidence="6" id="KW-1185">Reference proteome</keyword>
<dbReference type="InterPro" id="IPR019328">
    <property type="entry name" value="PIGH-H_dom"/>
</dbReference>
<feature type="region of interest" description="Disordered" evidence="3">
    <location>
        <begin position="1"/>
        <end position="63"/>
    </location>
</feature>
<dbReference type="UniPathway" id="UPA00196"/>
<dbReference type="GO" id="GO:0000506">
    <property type="term" value="C:glycosylphosphatidylinositol-N-acetylglucosaminyltransferase (GPI-GnT) complex"/>
    <property type="evidence" value="ECO:0007669"/>
    <property type="project" value="InterPro"/>
</dbReference>
<evidence type="ECO:0000256" key="2">
    <source>
        <dbReference type="ARBA" id="ARBA00009610"/>
    </source>
</evidence>
<comment type="pathway">
    <text evidence="1">Glycolipid biosynthesis; glycosylphosphatidylinositol-anchor biosynthesis.</text>
</comment>
<evidence type="ECO:0000313" key="6">
    <source>
        <dbReference type="Proteomes" id="UP000268162"/>
    </source>
</evidence>
<proteinExistence type="inferred from homology"/>
<evidence type="ECO:0000256" key="1">
    <source>
        <dbReference type="ARBA" id="ARBA00004687"/>
    </source>
</evidence>
<reference evidence="6" key="1">
    <citation type="journal article" date="2018" name="Nat. Microbiol.">
        <title>Leveraging single-cell genomics to expand the fungal tree of life.</title>
        <authorList>
            <person name="Ahrendt S.R."/>
            <person name="Quandt C.A."/>
            <person name="Ciobanu D."/>
            <person name="Clum A."/>
            <person name="Salamov A."/>
            <person name="Andreopoulos B."/>
            <person name="Cheng J.F."/>
            <person name="Woyke T."/>
            <person name="Pelin A."/>
            <person name="Henrissat B."/>
            <person name="Reynolds N.K."/>
            <person name="Benny G.L."/>
            <person name="Smith M.E."/>
            <person name="James T.Y."/>
            <person name="Grigoriev I.V."/>
        </authorList>
    </citation>
    <scope>NUCLEOTIDE SEQUENCE [LARGE SCALE GENOMIC DNA]</scope>
    <source>
        <strain evidence="6">RSA 468</strain>
    </source>
</reference>
<dbReference type="PANTHER" id="PTHR15231:SF1">
    <property type="entry name" value="PHOSPHATIDYLINOSITOL N-ACETYLGLUCOSAMINYLTRANSFERASE SUBUNIT H"/>
    <property type="match status" value="1"/>
</dbReference>
<sequence>MGRHTPRTPSKLSLPPQGPSTPASVIVTPPPLRSPAQVRRIGRRRTSSIAKASPNLTTTTRLTADLPGLAPSPLVPHCPTTTQETPAPFDSNQGIFEYHVHSPDVIEFIVQTPGPWLNGLDYAFITLALLIGLGPLLQIDWQSGYMLPWYGVAFLWLRSLCTRIRQEKLLVIRQVGFQLTSSTILGTASVRFIDKIDINDIVINEAITMYQVKPYLALMLENDPSIVVIFRNILPSLLILKFVYQESRAILFDLSSMPETFGSKSD</sequence>
<feature type="domain" description="Phosphatidylinositol N-acetylglucosaminyltransferase subunit H conserved" evidence="4">
    <location>
        <begin position="169"/>
        <end position="230"/>
    </location>
</feature>
<protein>
    <submittedName>
        <fullName evidence="5">GPI-GlcNAc transferase complex, PIG-H component-domain-containing protein</fullName>
    </submittedName>
</protein>
<dbReference type="InterPro" id="IPR044215">
    <property type="entry name" value="PIG-H"/>
</dbReference>
<name>A0A4P9ZQH4_9FUNG</name>
<evidence type="ECO:0000259" key="4">
    <source>
        <dbReference type="Pfam" id="PF10181"/>
    </source>
</evidence>
<dbReference type="STRING" id="215637.A0A4P9ZQH4"/>
<comment type="similarity">
    <text evidence="2">Belongs to the PIGH family.</text>
</comment>
<dbReference type="GO" id="GO:0016740">
    <property type="term" value="F:transferase activity"/>
    <property type="evidence" value="ECO:0007669"/>
    <property type="project" value="UniProtKB-KW"/>
</dbReference>
<dbReference type="AlphaFoldDB" id="A0A4P9ZQH4"/>
<gene>
    <name evidence="5" type="ORF">BJ085DRAFT_41083</name>
</gene>
<dbReference type="PANTHER" id="PTHR15231">
    <property type="entry name" value="PHOSPHATIDYLINOSITOL N-ACETYLGLUCOSAMINYLTRANSFERASE SUBUNIT H"/>
    <property type="match status" value="1"/>
</dbReference>
<organism evidence="5 6">
    <name type="scientific">Dimargaris cristalligena</name>
    <dbReference type="NCBI Taxonomy" id="215637"/>
    <lineage>
        <taxon>Eukaryota</taxon>
        <taxon>Fungi</taxon>
        <taxon>Fungi incertae sedis</taxon>
        <taxon>Zoopagomycota</taxon>
        <taxon>Kickxellomycotina</taxon>
        <taxon>Dimargaritomycetes</taxon>
        <taxon>Dimargaritales</taxon>
        <taxon>Dimargaritaceae</taxon>
        <taxon>Dimargaris</taxon>
    </lineage>
</organism>
<keyword evidence="5" id="KW-0808">Transferase</keyword>